<dbReference type="Pfam" id="PF00732">
    <property type="entry name" value="GMC_oxred_N"/>
    <property type="match status" value="1"/>
</dbReference>
<name>A0A9P3UMD9_LYOSH</name>
<dbReference type="SUPFAM" id="SSF54373">
    <property type="entry name" value="FAD-linked reductases, C-terminal domain"/>
    <property type="match status" value="1"/>
</dbReference>
<evidence type="ECO:0000313" key="9">
    <source>
        <dbReference type="Proteomes" id="UP001063166"/>
    </source>
</evidence>
<keyword evidence="4 6" id="KW-0274">FAD</keyword>
<evidence type="ECO:0000256" key="3">
    <source>
        <dbReference type="ARBA" id="ARBA00022630"/>
    </source>
</evidence>
<feature type="binding site" evidence="6">
    <location>
        <begin position="72"/>
        <end position="73"/>
    </location>
    <ligand>
        <name>FAD</name>
        <dbReference type="ChEBI" id="CHEBI:57692"/>
    </ligand>
</feature>
<organism evidence="8 9">
    <name type="scientific">Lyophyllum shimeji</name>
    <name type="common">Hon-shimeji</name>
    <name type="synonym">Tricholoma shimeji</name>
    <dbReference type="NCBI Taxonomy" id="47721"/>
    <lineage>
        <taxon>Eukaryota</taxon>
        <taxon>Fungi</taxon>
        <taxon>Dikarya</taxon>
        <taxon>Basidiomycota</taxon>
        <taxon>Agaricomycotina</taxon>
        <taxon>Agaricomycetes</taxon>
        <taxon>Agaricomycetidae</taxon>
        <taxon>Agaricales</taxon>
        <taxon>Tricholomatineae</taxon>
        <taxon>Lyophyllaceae</taxon>
        <taxon>Lyophyllum</taxon>
    </lineage>
</organism>
<evidence type="ECO:0000256" key="6">
    <source>
        <dbReference type="PIRSR" id="PIRSR000137-2"/>
    </source>
</evidence>
<dbReference type="SUPFAM" id="SSF51905">
    <property type="entry name" value="FAD/NAD(P)-binding domain"/>
    <property type="match status" value="1"/>
</dbReference>
<dbReference type="PANTHER" id="PTHR11552">
    <property type="entry name" value="GLUCOSE-METHANOL-CHOLINE GMC OXIDOREDUCTASE"/>
    <property type="match status" value="1"/>
</dbReference>
<reference evidence="8" key="1">
    <citation type="submission" date="2022-07" db="EMBL/GenBank/DDBJ databases">
        <title>The genome of Lyophyllum shimeji provides insight into the initial evolution of ectomycorrhizal fungal genome.</title>
        <authorList>
            <person name="Kobayashi Y."/>
            <person name="Shibata T."/>
            <person name="Hirakawa H."/>
            <person name="Shigenobu S."/>
            <person name="Nishiyama T."/>
            <person name="Yamada A."/>
            <person name="Hasebe M."/>
            <person name="Kawaguchi M."/>
        </authorList>
    </citation>
    <scope>NUCLEOTIDE SEQUENCE</scope>
    <source>
        <strain evidence="8">AT787</strain>
    </source>
</reference>
<evidence type="ECO:0000256" key="2">
    <source>
        <dbReference type="ARBA" id="ARBA00010790"/>
    </source>
</evidence>
<keyword evidence="3" id="KW-0285">Flavoprotein</keyword>
<evidence type="ECO:0000313" key="8">
    <source>
        <dbReference type="EMBL" id="GLB40329.1"/>
    </source>
</evidence>
<feature type="binding site" evidence="6">
    <location>
        <position position="304"/>
    </location>
    <ligand>
        <name>FAD</name>
        <dbReference type="ChEBI" id="CHEBI:57692"/>
    </ligand>
</feature>
<dbReference type="OrthoDB" id="269227at2759"/>
<evidence type="ECO:0000256" key="4">
    <source>
        <dbReference type="ARBA" id="ARBA00022827"/>
    </source>
</evidence>
<dbReference type="GO" id="GO:0016614">
    <property type="term" value="F:oxidoreductase activity, acting on CH-OH group of donors"/>
    <property type="evidence" value="ECO:0007669"/>
    <property type="project" value="InterPro"/>
</dbReference>
<protein>
    <submittedName>
        <fullName evidence="8">GMC oxidoreductase</fullName>
    </submittedName>
</protein>
<sequence length="654" mass="71991">MALHNLSFLYDLLRRLKLTPRRAQLLLGSGGLAALVLVLRYVCSKKAKKYVTNLAEVGRVSQYDVIIVGGGTSGCALASRLSEDPAIKVLLLEAGQSGTALAFSRTPVLYGKLLPTRHVLQLRTQPQPYAKGRTKFWPRAKLLGGCSSTNAQMAQYGSPEDFDQWAALMNDDSWSWKNFSQYFTKFECYQPHPGYPLVDASARGSSGPVRIGYFNSVSEPSKAFIKACTNIGIPFTPDFNVSTGTLGVSRISKSSFAASNVVDNDSSQVTYVDERRQRVSSESAYLTEDVLARKNLTVAVNAQVTRILFKTQNGETRAVGVQFASSREGTRYRAYARKEVVICAGAVQSPQVLMLSGVGPAAHLKSHDITVLHDLPGVGSNLVDHPVVDLHFKDKHDRSLKYLAPRNFPDACKLFIAMAQYFVLGTGGPLATNFGESAAFVRSDDTVLFPKSEYPETLPDTTSGPQSPDLEFFTTPLAYKEHGKVLFDVHTFSLHAYLLRPSSTGYVQLKSSNPWDLPVVNPNYLKAHEDAAKLLRGVRLLLKIARTEPLASYLAHDFKREDLDHGMHLKSDEELLEMIRERVETVYHPVSTCRMAPAEQNGVVDSQLRVYGIKGLRVCDASVFPWIVSGHTAGACYAVAEKLADMLKKSFHAS</sequence>
<feature type="active site" description="Proton acceptor" evidence="5">
    <location>
        <position position="631"/>
    </location>
</feature>
<evidence type="ECO:0000259" key="7">
    <source>
        <dbReference type="PROSITE" id="PS00624"/>
    </source>
</evidence>
<dbReference type="Gene3D" id="3.30.560.10">
    <property type="entry name" value="Glucose Oxidase, domain 3"/>
    <property type="match status" value="1"/>
</dbReference>
<proteinExistence type="inferred from homology"/>
<dbReference type="InterPro" id="IPR007867">
    <property type="entry name" value="GMC_OxRtase_C"/>
</dbReference>
<dbReference type="Gene3D" id="3.50.50.60">
    <property type="entry name" value="FAD/NAD(P)-binding domain"/>
    <property type="match status" value="1"/>
</dbReference>
<accession>A0A9P3UMD9</accession>
<gene>
    <name evidence="8" type="ORF">LshimejAT787_0802000</name>
</gene>
<dbReference type="PIRSF" id="PIRSF000137">
    <property type="entry name" value="Alcohol_oxidase"/>
    <property type="match status" value="1"/>
</dbReference>
<evidence type="ECO:0000256" key="5">
    <source>
        <dbReference type="PIRSR" id="PIRSR000137-1"/>
    </source>
</evidence>
<dbReference type="PROSITE" id="PS00624">
    <property type="entry name" value="GMC_OXRED_2"/>
    <property type="match status" value="1"/>
</dbReference>
<feature type="domain" description="Glucose-methanol-choline oxidoreductase N-terminal" evidence="7">
    <location>
        <begin position="345"/>
        <end position="359"/>
    </location>
</feature>
<dbReference type="GO" id="GO:0050660">
    <property type="term" value="F:flavin adenine dinucleotide binding"/>
    <property type="evidence" value="ECO:0007669"/>
    <property type="project" value="InterPro"/>
</dbReference>
<dbReference type="PANTHER" id="PTHR11552:SF147">
    <property type="entry name" value="CHOLINE DEHYDROGENASE, MITOCHONDRIAL"/>
    <property type="match status" value="1"/>
</dbReference>
<dbReference type="InterPro" id="IPR000172">
    <property type="entry name" value="GMC_OxRdtase_N"/>
</dbReference>
<dbReference type="AlphaFoldDB" id="A0A9P3UMD9"/>
<comment type="caution">
    <text evidence="8">The sequence shown here is derived from an EMBL/GenBank/DDBJ whole genome shotgun (WGS) entry which is preliminary data.</text>
</comment>
<dbReference type="Proteomes" id="UP001063166">
    <property type="component" value="Unassembled WGS sequence"/>
</dbReference>
<dbReference type="InterPro" id="IPR012132">
    <property type="entry name" value="GMC_OxRdtase"/>
</dbReference>
<feature type="active site" description="Proton donor" evidence="5">
    <location>
        <position position="588"/>
    </location>
</feature>
<dbReference type="EMBL" id="BRPK01000008">
    <property type="protein sequence ID" value="GLB40329.1"/>
    <property type="molecule type" value="Genomic_DNA"/>
</dbReference>
<dbReference type="Pfam" id="PF05199">
    <property type="entry name" value="GMC_oxred_C"/>
    <property type="match status" value="1"/>
</dbReference>
<comment type="similarity">
    <text evidence="2">Belongs to the GMC oxidoreductase family.</text>
</comment>
<keyword evidence="9" id="KW-1185">Reference proteome</keyword>
<evidence type="ECO:0000256" key="1">
    <source>
        <dbReference type="ARBA" id="ARBA00001974"/>
    </source>
</evidence>
<dbReference type="InterPro" id="IPR036188">
    <property type="entry name" value="FAD/NAD-bd_sf"/>
</dbReference>
<comment type="cofactor">
    <cofactor evidence="1 6">
        <name>FAD</name>
        <dbReference type="ChEBI" id="CHEBI:57692"/>
    </cofactor>
</comment>